<dbReference type="PANTHER" id="PTHR45138:SF9">
    <property type="entry name" value="DIGUANYLATE CYCLASE DGCM-RELATED"/>
    <property type="match status" value="1"/>
</dbReference>
<dbReference type="STRING" id="1454001.AW08_01307"/>
<dbReference type="AlphaFoldDB" id="A0A011NU64"/>
<evidence type="ECO:0000256" key="2">
    <source>
        <dbReference type="ARBA" id="ARBA00034247"/>
    </source>
</evidence>
<dbReference type="Proteomes" id="UP000020218">
    <property type="component" value="Unassembled WGS sequence"/>
</dbReference>
<dbReference type="SUPFAM" id="SSF55073">
    <property type="entry name" value="Nucleotide cyclase"/>
    <property type="match status" value="1"/>
</dbReference>
<organism evidence="5 6">
    <name type="scientific">Candidatus Accumulibacter adjunctus</name>
    <dbReference type="NCBI Taxonomy" id="1454001"/>
    <lineage>
        <taxon>Bacteria</taxon>
        <taxon>Pseudomonadati</taxon>
        <taxon>Pseudomonadota</taxon>
        <taxon>Betaproteobacteria</taxon>
        <taxon>Candidatus Accumulibacter</taxon>
    </lineage>
</organism>
<dbReference type="SMART" id="SM00267">
    <property type="entry name" value="GGDEF"/>
    <property type="match status" value="1"/>
</dbReference>
<evidence type="ECO:0000313" key="5">
    <source>
        <dbReference type="EMBL" id="EXI68090.1"/>
    </source>
</evidence>
<dbReference type="InterPro" id="IPR043128">
    <property type="entry name" value="Rev_trsase/Diguanyl_cyclase"/>
</dbReference>
<reference evidence="5" key="1">
    <citation type="submission" date="2014-02" db="EMBL/GenBank/DDBJ databases">
        <title>Expanding our view of genomic diversity in Candidatus Accumulibacter clades.</title>
        <authorList>
            <person name="Skennerton C.T."/>
            <person name="Barr J.J."/>
            <person name="Slater F.R."/>
            <person name="Bond P.L."/>
            <person name="Tyson G.W."/>
        </authorList>
    </citation>
    <scope>NUCLEOTIDE SEQUENCE [LARGE SCALE GENOMIC DNA]</scope>
</reference>
<name>A0A011NU64_9PROT</name>
<dbReference type="PANTHER" id="PTHR45138">
    <property type="entry name" value="REGULATORY COMPONENTS OF SENSORY TRANSDUCTION SYSTEM"/>
    <property type="match status" value="1"/>
</dbReference>
<gene>
    <name evidence="5" type="primary">pleD_2</name>
    <name evidence="5" type="ORF">AW08_01307</name>
</gene>
<dbReference type="GO" id="GO:0052621">
    <property type="term" value="F:diguanylate cyclase activity"/>
    <property type="evidence" value="ECO:0007669"/>
    <property type="project" value="UniProtKB-EC"/>
</dbReference>
<dbReference type="InterPro" id="IPR050469">
    <property type="entry name" value="Diguanylate_Cyclase"/>
</dbReference>
<keyword evidence="3" id="KW-0175">Coiled coil</keyword>
<dbReference type="NCBIfam" id="TIGR00254">
    <property type="entry name" value="GGDEF"/>
    <property type="match status" value="1"/>
</dbReference>
<dbReference type="EMBL" id="JFAX01000006">
    <property type="protein sequence ID" value="EXI68090.1"/>
    <property type="molecule type" value="Genomic_DNA"/>
</dbReference>
<dbReference type="FunFam" id="3.30.70.270:FF:000001">
    <property type="entry name" value="Diguanylate cyclase domain protein"/>
    <property type="match status" value="1"/>
</dbReference>
<dbReference type="Gene3D" id="3.30.70.270">
    <property type="match status" value="1"/>
</dbReference>
<feature type="domain" description="GGDEF" evidence="4">
    <location>
        <begin position="207"/>
        <end position="343"/>
    </location>
</feature>
<accession>A0A011NU64</accession>
<dbReference type="Pfam" id="PF00990">
    <property type="entry name" value="GGDEF"/>
    <property type="match status" value="1"/>
</dbReference>
<comment type="caution">
    <text evidence="5">The sequence shown here is derived from an EMBL/GenBank/DDBJ whole genome shotgun (WGS) entry which is preliminary data.</text>
</comment>
<dbReference type="EC" id="2.7.7.65" evidence="1"/>
<feature type="coiled-coil region" evidence="3">
    <location>
        <begin position="149"/>
        <end position="176"/>
    </location>
</feature>
<sequence>MKYRHSAAQSTEYLRLAVKQMTQHAAGMHPASYTVWYEYVSGANPALRAELDSLLQRGVRLGDDAIDDLYSRHISELDARTALRIGDSVSQLVSHVSESTSVAGDEAERFGSSLARWNEELVDPESSGDALASGVEDILRGTRQMQKAVSTLKLRLAESARETERLREEVARAREEALIDGLTGLSNRKGFDLALATCLDELPPGAAGPCLLMIDLDHFKRINDSLGHVFGDRVLGNVGQILRANVKGKDTAARYGGEEFAVVLPNTPRGGAVGLAEALRALVAASRVRRGGDRDALIGNITVSIGVADHLAGESPTDLVSRADRALYTAKMQGRNRVVLAPRPAAKAGQ</sequence>
<dbReference type="GO" id="GO:0043709">
    <property type="term" value="P:cell adhesion involved in single-species biofilm formation"/>
    <property type="evidence" value="ECO:0007669"/>
    <property type="project" value="TreeGrafter"/>
</dbReference>
<protein>
    <recommendedName>
        <fullName evidence="1">diguanylate cyclase</fullName>
        <ecNumber evidence="1">2.7.7.65</ecNumber>
    </recommendedName>
</protein>
<evidence type="ECO:0000256" key="3">
    <source>
        <dbReference type="SAM" id="Coils"/>
    </source>
</evidence>
<dbReference type="InterPro" id="IPR029787">
    <property type="entry name" value="Nucleotide_cyclase"/>
</dbReference>
<comment type="catalytic activity">
    <reaction evidence="2">
        <text>2 GTP = 3',3'-c-di-GMP + 2 diphosphate</text>
        <dbReference type="Rhea" id="RHEA:24898"/>
        <dbReference type="ChEBI" id="CHEBI:33019"/>
        <dbReference type="ChEBI" id="CHEBI:37565"/>
        <dbReference type="ChEBI" id="CHEBI:58805"/>
        <dbReference type="EC" id="2.7.7.65"/>
    </reaction>
</comment>
<evidence type="ECO:0000256" key="1">
    <source>
        <dbReference type="ARBA" id="ARBA00012528"/>
    </source>
</evidence>
<dbReference type="GO" id="GO:1902201">
    <property type="term" value="P:negative regulation of bacterial-type flagellum-dependent cell motility"/>
    <property type="evidence" value="ECO:0007669"/>
    <property type="project" value="TreeGrafter"/>
</dbReference>
<evidence type="ECO:0000259" key="4">
    <source>
        <dbReference type="PROSITE" id="PS50887"/>
    </source>
</evidence>
<proteinExistence type="predicted"/>
<evidence type="ECO:0000313" key="6">
    <source>
        <dbReference type="Proteomes" id="UP000020218"/>
    </source>
</evidence>
<keyword evidence="6" id="KW-1185">Reference proteome</keyword>
<dbReference type="GO" id="GO:0005886">
    <property type="term" value="C:plasma membrane"/>
    <property type="evidence" value="ECO:0007669"/>
    <property type="project" value="TreeGrafter"/>
</dbReference>
<dbReference type="PATRIC" id="fig|1454001.3.peg.1359"/>
<dbReference type="PROSITE" id="PS50887">
    <property type="entry name" value="GGDEF"/>
    <property type="match status" value="1"/>
</dbReference>
<dbReference type="CDD" id="cd01949">
    <property type="entry name" value="GGDEF"/>
    <property type="match status" value="1"/>
</dbReference>
<dbReference type="InterPro" id="IPR000160">
    <property type="entry name" value="GGDEF_dom"/>
</dbReference>